<keyword evidence="2" id="KW-0808">Transferase</keyword>
<dbReference type="GO" id="GO:0004475">
    <property type="term" value="F:mannose-1-phosphate guanylyltransferase (GTP) activity"/>
    <property type="evidence" value="ECO:0007669"/>
    <property type="project" value="UniProtKB-EC"/>
</dbReference>
<dbReference type="HOGENOM" id="CLU_035527_0_1_12"/>
<dbReference type="PANTHER" id="PTHR46390:SF1">
    <property type="entry name" value="MANNOSE-1-PHOSPHATE GUANYLYLTRANSFERASE"/>
    <property type="match status" value="1"/>
</dbReference>
<keyword evidence="3" id="KW-1185">Reference proteome</keyword>
<dbReference type="STRING" id="906968.Trebr_1514"/>
<name>F4LNV2_TREBD</name>
<dbReference type="RefSeq" id="WP_013758642.1">
    <property type="nucleotide sequence ID" value="NC_015500.1"/>
</dbReference>
<dbReference type="InterPro" id="IPR029044">
    <property type="entry name" value="Nucleotide-diphossugar_trans"/>
</dbReference>
<dbReference type="Pfam" id="PF00483">
    <property type="entry name" value="NTP_transferase"/>
    <property type="match status" value="1"/>
</dbReference>
<dbReference type="EC" id="2.7.7.13" evidence="2"/>
<dbReference type="KEGG" id="tbe:Trebr_1514"/>
<dbReference type="Proteomes" id="UP000006546">
    <property type="component" value="Chromosome"/>
</dbReference>
<dbReference type="InterPro" id="IPR005835">
    <property type="entry name" value="NTP_transferase_dom"/>
</dbReference>
<dbReference type="PANTHER" id="PTHR46390">
    <property type="entry name" value="MANNOSE-1-PHOSPHATE GUANYLYLTRANSFERASE"/>
    <property type="match status" value="1"/>
</dbReference>
<evidence type="ECO:0000313" key="3">
    <source>
        <dbReference type="Proteomes" id="UP000006546"/>
    </source>
</evidence>
<protein>
    <submittedName>
        <fullName evidence="2">Mannose-1-phosphate guanylyltransferase</fullName>
        <ecNumber evidence="2">2.7.7.13</ecNumber>
    </submittedName>
</protein>
<dbReference type="InterPro" id="IPR049577">
    <property type="entry name" value="GMPP_N"/>
</dbReference>
<dbReference type="GO" id="GO:0009298">
    <property type="term" value="P:GDP-mannose biosynthetic process"/>
    <property type="evidence" value="ECO:0007669"/>
    <property type="project" value="TreeGrafter"/>
</dbReference>
<keyword evidence="2" id="KW-0548">Nucleotidyltransferase</keyword>
<reference evidence="3" key="1">
    <citation type="submission" date="2011-04" db="EMBL/GenBank/DDBJ databases">
        <title>The complete genome of Treponema brennaborense DSM 12168.</title>
        <authorList>
            <person name="Lucas S."/>
            <person name="Han J."/>
            <person name="Lapidus A."/>
            <person name="Bruce D."/>
            <person name="Goodwin L."/>
            <person name="Pitluck S."/>
            <person name="Peters L."/>
            <person name="Kyrpides N."/>
            <person name="Mavromatis K."/>
            <person name="Ivanova N."/>
            <person name="Mikhailova N."/>
            <person name="Pagani I."/>
            <person name="Teshima H."/>
            <person name="Detter J.C."/>
            <person name="Tapia R."/>
            <person name="Han C."/>
            <person name="Land M."/>
            <person name="Hauser L."/>
            <person name="Markowitz V."/>
            <person name="Cheng J.-F."/>
            <person name="Hugenholtz P."/>
            <person name="Woyke T."/>
            <person name="Wu D."/>
            <person name="Gronow S."/>
            <person name="Wellnitz S."/>
            <person name="Brambilla E."/>
            <person name="Klenk H.-P."/>
            <person name="Eisen J.A."/>
        </authorList>
    </citation>
    <scope>NUCLEOTIDE SEQUENCE [LARGE SCALE GENOMIC DNA]</scope>
    <source>
        <strain evidence="3">DSM 12168 / CIP 105900 / DD5/3</strain>
    </source>
</reference>
<gene>
    <name evidence="2" type="ordered locus">Trebr_1514</name>
</gene>
<proteinExistence type="predicted"/>
<dbReference type="SUPFAM" id="SSF53448">
    <property type="entry name" value="Nucleotide-diphospho-sugar transferases"/>
    <property type="match status" value="1"/>
</dbReference>
<dbReference type="SUPFAM" id="SSF159283">
    <property type="entry name" value="Guanosine diphospho-D-mannose pyrophosphorylase/mannose-6-phosphate isomerase linker domain"/>
    <property type="match status" value="1"/>
</dbReference>
<dbReference type="EMBL" id="CP002696">
    <property type="protein sequence ID" value="AEE16937.1"/>
    <property type="molecule type" value="Genomic_DNA"/>
</dbReference>
<evidence type="ECO:0000259" key="1">
    <source>
        <dbReference type="Pfam" id="PF00483"/>
    </source>
</evidence>
<dbReference type="eggNOG" id="COG0836">
    <property type="taxonomic scope" value="Bacteria"/>
</dbReference>
<dbReference type="CDD" id="cd02509">
    <property type="entry name" value="GDP-M1P_Guanylyltransferase"/>
    <property type="match status" value="1"/>
</dbReference>
<dbReference type="InterPro" id="IPR051161">
    <property type="entry name" value="Mannose-6P_isomerase_type2"/>
</dbReference>
<accession>F4LNV2</accession>
<dbReference type="AlphaFoldDB" id="F4LNV2"/>
<sequence>MFTDAVILAGGFGERLWPASQPHCPKQFLSLDGGISFLQTSLLRAIALQIPGKIILITRRDLLELAANHCRNLAEHADDAVREKIKRDVLVVAEPSPKHTAAPVMLACRLLEKIAPETDHSIIVLTSDHVISPIDAFVADSQKAYDIARKGNFVCYAIRPTEPATGFGYIKSGEPLAGDGSTFKIAAFKEKPDAQTAQRYLDSGEYWWNSGMFAFTSAFFKAEAKRFVPEMYEAFKALKHSPLPVTGYFNGIPYVERWDGMNEAYERTPAISLDTAIAERTDRACAVKASFSWDDVGSWDAFEKFFTESPSKTAVISSKNCFVYSDIPVALCGVDDLIIVIKNGNALVMKKGSSALVREAAQKITAE</sequence>
<organism evidence="2 3">
    <name type="scientific">Treponema brennaborense (strain DSM 12168 / CIP 105900 / DD5/3)</name>
    <dbReference type="NCBI Taxonomy" id="906968"/>
    <lineage>
        <taxon>Bacteria</taxon>
        <taxon>Pseudomonadati</taxon>
        <taxon>Spirochaetota</taxon>
        <taxon>Spirochaetia</taxon>
        <taxon>Spirochaetales</taxon>
        <taxon>Treponemataceae</taxon>
        <taxon>Treponema</taxon>
    </lineage>
</organism>
<evidence type="ECO:0000313" key="2">
    <source>
        <dbReference type="EMBL" id="AEE16937.1"/>
    </source>
</evidence>
<dbReference type="Gene3D" id="3.90.550.10">
    <property type="entry name" value="Spore Coat Polysaccharide Biosynthesis Protein SpsA, Chain A"/>
    <property type="match status" value="1"/>
</dbReference>
<feature type="domain" description="Nucleotidyl transferase" evidence="1">
    <location>
        <begin position="5"/>
        <end position="306"/>
    </location>
</feature>